<accession>A0A0M3IF57</accession>
<protein>
    <submittedName>
        <fullName evidence="2">Secreted protein</fullName>
    </submittedName>
</protein>
<name>A0A0M3IF57_ASCLU</name>
<evidence type="ECO:0000313" key="2">
    <source>
        <dbReference type="WBParaSite" id="ALUE_0001681201-mRNA-1"/>
    </source>
</evidence>
<dbReference type="Proteomes" id="UP000036681">
    <property type="component" value="Unplaced"/>
</dbReference>
<evidence type="ECO:0000313" key="1">
    <source>
        <dbReference type="Proteomes" id="UP000036681"/>
    </source>
</evidence>
<dbReference type="WBParaSite" id="ALUE_0001681201-mRNA-1">
    <property type="protein sequence ID" value="ALUE_0001681201-mRNA-1"/>
    <property type="gene ID" value="ALUE_0001681201"/>
</dbReference>
<dbReference type="AlphaFoldDB" id="A0A0M3IF57"/>
<organism evidence="1 2">
    <name type="scientific">Ascaris lumbricoides</name>
    <name type="common">Giant roundworm</name>
    <dbReference type="NCBI Taxonomy" id="6252"/>
    <lineage>
        <taxon>Eukaryota</taxon>
        <taxon>Metazoa</taxon>
        <taxon>Ecdysozoa</taxon>
        <taxon>Nematoda</taxon>
        <taxon>Chromadorea</taxon>
        <taxon>Rhabditida</taxon>
        <taxon>Spirurina</taxon>
        <taxon>Ascaridomorpha</taxon>
        <taxon>Ascaridoidea</taxon>
        <taxon>Ascarididae</taxon>
        <taxon>Ascaris</taxon>
    </lineage>
</organism>
<reference evidence="2" key="1">
    <citation type="submission" date="2017-02" db="UniProtKB">
        <authorList>
            <consortium name="WormBaseParasite"/>
        </authorList>
    </citation>
    <scope>IDENTIFICATION</scope>
</reference>
<keyword evidence="1" id="KW-1185">Reference proteome</keyword>
<sequence>MCPSMFSFANFLSLRKFHMRFCDCFSAIAYILSRIYASGDYENSSLVVLSENLEIYRRFCVFSRSTEFMI</sequence>
<proteinExistence type="predicted"/>